<dbReference type="Proteomes" id="UP000007266">
    <property type="component" value="Linkage group 2"/>
</dbReference>
<accession>D6WBQ7</accession>
<sequence>MDGYTVIDKFKALPNASKWGRKDPILRHI</sequence>
<organism evidence="1 2">
    <name type="scientific">Tribolium castaneum</name>
    <name type="common">Red flour beetle</name>
    <dbReference type="NCBI Taxonomy" id="7070"/>
    <lineage>
        <taxon>Eukaryota</taxon>
        <taxon>Metazoa</taxon>
        <taxon>Ecdysozoa</taxon>
        <taxon>Arthropoda</taxon>
        <taxon>Hexapoda</taxon>
        <taxon>Insecta</taxon>
        <taxon>Pterygota</taxon>
        <taxon>Neoptera</taxon>
        <taxon>Endopterygota</taxon>
        <taxon>Coleoptera</taxon>
        <taxon>Polyphaga</taxon>
        <taxon>Cucujiformia</taxon>
        <taxon>Tenebrionidae</taxon>
        <taxon>Tenebrionidae incertae sedis</taxon>
        <taxon>Tribolium</taxon>
    </lineage>
</organism>
<reference evidence="1 2" key="2">
    <citation type="journal article" date="2010" name="Nucleic Acids Res.">
        <title>BeetleBase in 2010: revisions to provide comprehensive genomic information for Tribolium castaneum.</title>
        <authorList>
            <person name="Kim H.S."/>
            <person name="Murphy T."/>
            <person name="Xia J."/>
            <person name="Caragea D."/>
            <person name="Park Y."/>
            <person name="Beeman R.W."/>
            <person name="Lorenzen M.D."/>
            <person name="Butcher S."/>
            <person name="Manak J.R."/>
            <person name="Brown S.J."/>
        </authorList>
    </citation>
    <scope>GENOME REANNOTATION</scope>
    <source>
        <strain evidence="1 2">Georgia GA2</strain>
    </source>
</reference>
<dbReference type="EMBL" id="KQ971313">
    <property type="protein sequence ID" value="EEZ98735.1"/>
    <property type="molecule type" value="Genomic_DNA"/>
</dbReference>
<proteinExistence type="predicted"/>
<reference evidence="1 2" key="1">
    <citation type="journal article" date="2008" name="Nature">
        <title>The genome of the model beetle and pest Tribolium castaneum.</title>
        <authorList>
            <consortium name="Tribolium Genome Sequencing Consortium"/>
            <person name="Richards S."/>
            <person name="Gibbs R.A."/>
            <person name="Weinstock G.M."/>
            <person name="Brown S.J."/>
            <person name="Denell R."/>
            <person name="Beeman R.W."/>
            <person name="Gibbs R."/>
            <person name="Beeman R.W."/>
            <person name="Brown S.J."/>
            <person name="Bucher G."/>
            <person name="Friedrich M."/>
            <person name="Grimmelikhuijzen C.J."/>
            <person name="Klingler M."/>
            <person name="Lorenzen M."/>
            <person name="Richards S."/>
            <person name="Roth S."/>
            <person name="Schroder R."/>
            <person name="Tautz D."/>
            <person name="Zdobnov E.M."/>
            <person name="Muzny D."/>
            <person name="Gibbs R.A."/>
            <person name="Weinstock G.M."/>
            <person name="Attaway T."/>
            <person name="Bell S."/>
            <person name="Buhay C.J."/>
            <person name="Chandrabose M.N."/>
            <person name="Chavez D."/>
            <person name="Clerk-Blankenburg K.P."/>
            <person name="Cree A."/>
            <person name="Dao M."/>
            <person name="Davis C."/>
            <person name="Chacko J."/>
            <person name="Dinh H."/>
            <person name="Dugan-Rocha S."/>
            <person name="Fowler G."/>
            <person name="Garner T.T."/>
            <person name="Garnes J."/>
            <person name="Gnirke A."/>
            <person name="Hawes A."/>
            <person name="Hernandez J."/>
            <person name="Hines S."/>
            <person name="Holder M."/>
            <person name="Hume J."/>
            <person name="Jhangiani S.N."/>
            <person name="Joshi V."/>
            <person name="Khan Z.M."/>
            <person name="Jackson L."/>
            <person name="Kovar C."/>
            <person name="Kowis A."/>
            <person name="Lee S."/>
            <person name="Lewis L.R."/>
            <person name="Margolis J."/>
            <person name="Morgan M."/>
            <person name="Nazareth L.V."/>
            <person name="Nguyen N."/>
            <person name="Okwuonu G."/>
            <person name="Parker D."/>
            <person name="Richards S."/>
            <person name="Ruiz S.J."/>
            <person name="Santibanez J."/>
            <person name="Savard J."/>
            <person name="Scherer S.E."/>
            <person name="Schneider B."/>
            <person name="Sodergren E."/>
            <person name="Tautz D."/>
            <person name="Vattahil S."/>
            <person name="Villasana D."/>
            <person name="White C.S."/>
            <person name="Wright R."/>
            <person name="Park Y."/>
            <person name="Beeman R.W."/>
            <person name="Lord J."/>
            <person name="Oppert B."/>
            <person name="Lorenzen M."/>
            <person name="Brown S."/>
            <person name="Wang L."/>
            <person name="Savard J."/>
            <person name="Tautz D."/>
            <person name="Richards S."/>
            <person name="Weinstock G."/>
            <person name="Gibbs R.A."/>
            <person name="Liu Y."/>
            <person name="Worley K."/>
            <person name="Weinstock G."/>
            <person name="Elsik C.G."/>
            <person name="Reese J.T."/>
            <person name="Elhaik E."/>
            <person name="Landan G."/>
            <person name="Graur D."/>
            <person name="Arensburger P."/>
            <person name="Atkinson P."/>
            <person name="Beeman R.W."/>
            <person name="Beidler J."/>
            <person name="Brown S.J."/>
            <person name="Demuth J.P."/>
            <person name="Drury D.W."/>
            <person name="Du Y.Z."/>
            <person name="Fujiwara H."/>
            <person name="Lorenzen M."/>
            <person name="Maselli V."/>
            <person name="Osanai M."/>
            <person name="Park Y."/>
            <person name="Robertson H.M."/>
            <person name="Tu Z."/>
            <person name="Wang J.J."/>
            <person name="Wang S."/>
            <person name="Richards S."/>
            <person name="Song H."/>
            <person name="Zhang L."/>
            <person name="Sodergren E."/>
            <person name="Werner D."/>
            <person name="Stanke M."/>
            <person name="Morgenstern B."/>
            <person name="Solovyev V."/>
            <person name="Kosarev P."/>
            <person name="Brown G."/>
            <person name="Chen H.C."/>
            <person name="Ermolaeva O."/>
            <person name="Hlavina W."/>
            <person name="Kapustin Y."/>
            <person name="Kiryutin B."/>
            <person name="Kitts P."/>
            <person name="Maglott D."/>
            <person name="Pruitt K."/>
            <person name="Sapojnikov V."/>
            <person name="Souvorov A."/>
            <person name="Mackey A.J."/>
            <person name="Waterhouse R.M."/>
            <person name="Wyder S."/>
            <person name="Zdobnov E.M."/>
            <person name="Zdobnov E.M."/>
            <person name="Wyder S."/>
            <person name="Kriventseva E.V."/>
            <person name="Kadowaki T."/>
            <person name="Bork P."/>
            <person name="Aranda M."/>
            <person name="Bao R."/>
            <person name="Beermann A."/>
            <person name="Berns N."/>
            <person name="Bolognesi R."/>
            <person name="Bonneton F."/>
            <person name="Bopp D."/>
            <person name="Brown S.J."/>
            <person name="Bucher G."/>
            <person name="Butts T."/>
            <person name="Chaumot A."/>
            <person name="Denell R.E."/>
            <person name="Ferrier D.E."/>
            <person name="Friedrich M."/>
            <person name="Gordon C.M."/>
            <person name="Jindra M."/>
            <person name="Klingler M."/>
            <person name="Lan Q."/>
            <person name="Lattorff H.M."/>
            <person name="Laudet V."/>
            <person name="von Levetsow C."/>
            <person name="Liu Z."/>
            <person name="Lutz R."/>
            <person name="Lynch J.A."/>
            <person name="da Fonseca R.N."/>
            <person name="Posnien N."/>
            <person name="Reuter R."/>
            <person name="Roth S."/>
            <person name="Savard J."/>
            <person name="Schinko J.B."/>
            <person name="Schmitt C."/>
            <person name="Schoppmeier M."/>
            <person name="Schroder R."/>
            <person name="Shippy T.D."/>
            <person name="Simonnet F."/>
            <person name="Marques-Souza H."/>
            <person name="Tautz D."/>
            <person name="Tomoyasu Y."/>
            <person name="Trauner J."/>
            <person name="Van der Zee M."/>
            <person name="Vervoort M."/>
            <person name="Wittkopp N."/>
            <person name="Wimmer E.A."/>
            <person name="Yang X."/>
            <person name="Jones A.K."/>
            <person name="Sattelle D.B."/>
            <person name="Ebert P.R."/>
            <person name="Nelson D."/>
            <person name="Scott J.G."/>
            <person name="Beeman R.W."/>
            <person name="Muthukrishnan S."/>
            <person name="Kramer K.J."/>
            <person name="Arakane Y."/>
            <person name="Beeman R.W."/>
            <person name="Zhu Q."/>
            <person name="Hogenkamp D."/>
            <person name="Dixit R."/>
            <person name="Oppert B."/>
            <person name="Jiang H."/>
            <person name="Zou Z."/>
            <person name="Marshall J."/>
            <person name="Elpidina E."/>
            <person name="Vinokurov K."/>
            <person name="Oppert C."/>
            <person name="Zou Z."/>
            <person name="Evans J."/>
            <person name="Lu Z."/>
            <person name="Zhao P."/>
            <person name="Sumathipala N."/>
            <person name="Altincicek B."/>
            <person name="Vilcinskas A."/>
            <person name="Williams M."/>
            <person name="Hultmark D."/>
            <person name="Hetru C."/>
            <person name="Jiang H."/>
            <person name="Grimmelikhuijzen C.J."/>
            <person name="Hauser F."/>
            <person name="Cazzamali G."/>
            <person name="Williamson M."/>
            <person name="Park Y."/>
            <person name="Li B."/>
            <person name="Tanaka Y."/>
            <person name="Predel R."/>
            <person name="Neupert S."/>
            <person name="Schachtner J."/>
            <person name="Verleyen P."/>
            <person name="Raible F."/>
            <person name="Bork P."/>
            <person name="Friedrich M."/>
            <person name="Walden K.K."/>
            <person name="Robertson H.M."/>
            <person name="Angeli S."/>
            <person name="Foret S."/>
            <person name="Bucher G."/>
            <person name="Schuetz S."/>
            <person name="Maleszka R."/>
            <person name="Wimmer E.A."/>
            <person name="Beeman R.W."/>
            <person name="Lorenzen M."/>
            <person name="Tomoyasu Y."/>
            <person name="Miller S.C."/>
            <person name="Grossmann D."/>
            <person name="Bucher G."/>
        </authorList>
    </citation>
    <scope>NUCLEOTIDE SEQUENCE [LARGE SCALE GENOMIC DNA]</scope>
    <source>
        <strain evidence="1 2">Georgia GA2</strain>
    </source>
</reference>
<dbReference type="AlphaFoldDB" id="D6WBQ7"/>
<name>D6WBQ7_TRICA</name>
<dbReference type="HOGENOM" id="CLU_3411042_0_0_1"/>
<keyword evidence="2" id="KW-1185">Reference proteome</keyword>
<gene>
    <name evidence="1" type="primary">GLEAN_01288</name>
    <name evidence="1" type="ORF">TcasGA2_TC001288</name>
</gene>
<evidence type="ECO:0000313" key="2">
    <source>
        <dbReference type="Proteomes" id="UP000007266"/>
    </source>
</evidence>
<protein>
    <submittedName>
        <fullName evidence="1">Uncharacterized protein</fullName>
    </submittedName>
</protein>
<evidence type="ECO:0000313" key="1">
    <source>
        <dbReference type="EMBL" id="EEZ98735.1"/>
    </source>
</evidence>